<name>A0A3N4JDK3_9PEZI</name>
<gene>
    <name evidence="1" type="ORF">L873DRAFT_1811503</name>
</gene>
<dbReference type="AlphaFoldDB" id="A0A3N4JDK3"/>
<proteinExistence type="predicted"/>
<evidence type="ECO:0000313" key="2">
    <source>
        <dbReference type="Proteomes" id="UP000276215"/>
    </source>
</evidence>
<evidence type="ECO:0000313" key="1">
    <source>
        <dbReference type="EMBL" id="RPA96355.1"/>
    </source>
</evidence>
<organism evidence="1 2">
    <name type="scientific">Choiromyces venosus 120613-1</name>
    <dbReference type="NCBI Taxonomy" id="1336337"/>
    <lineage>
        <taxon>Eukaryota</taxon>
        <taxon>Fungi</taxon>
        <taxon>Dikarya</taxon>
        <taxon>Ascomycota</taxon>
        <taxon>Pezizomycotina</taxon>
        <taxon>Pezizomycetes</taxon>
        <taxon>Pezizales</taxon>
        <taxon>Tuberaceae</taxon>
        <taxon>Choiromyces</taxon>
    </lineage>
</organism>
<dbReference type="OrthoDB" id="5508883at2759"/>
<dbReference type="Proteomes" id="UP000276215">
    <property type="component" value="Unassembled WGS sequence"/>
</dbReference>
<sequence length="159" mass="17903">MKYYHIGKSPLSLRCDTTRHLVILQPIRFLTSTPMAIVTANTICRVNAAIFNTHMELAEMKKAFEQKFEGMKKAYKELQFETADKSNSENTVGSTAAIISGNIAAHNGDLLTDATWMVRGDITDTAMFSRLYGISHQCAQHYLSMYPPATEIIIVYEKF</sequence>
<dbReference type="EMBL" id="ML120415">
    <property type="protein sequence ID" value="RPA96355.1"/>
    <property type="molecule type" value="Genomic_DNA"/>
</dbReference>
<keyword evidence="2" id="KW-1185">Reference proteome</keyword>
<reference evidence="1 2" key="1">
    <citation type="journal article" date="2018" name="Nat. Ecol. Evol.">
        <title>Pezizomycetes genomes reveal the molecular basis of ectomycorrhizal truffle lifestyle.</title>
        <authorList>
            <person name="Murat C."/>
            <person name="Payen T."/>
            <person name="Noel B."/>
            <person name="Kuo A."/>
            <person name="Morin E."/>
            <person name="Chen J."/>
            <person name="Kohler A."/>
            <person name="Krizsan K."/>
            <person name="Balestrini R."/>
            <person name="Da Silva C."/>
            <person name="Montanini B."/>
            <person name="Hainaut M."/>
            <person name="Levati E."/>
            <person name="Barry K.W."/>
            <person name="Belfiori B."/>
            <person name="Cichocki N."/>
            <person name="Clum A."/>
            <person name="Dockter R.B."/>
            <person name="Fauchery L."/>
            <person name="Guy J."/>
            <person name="Iotti M."/>
            <person name="Le Tacon F."/>
            <person name="Lindquist E.A."/>
            <person name="Lipzen A."/>
            <person name="Malagnac F."/>
            <person name="Mello A."/>
            <person name="Molinier V."/>
            <person name="Miyauchi S."/>
            <person name="Poulain J."/>
            <person name="Riccioni C."/>
            <person name="Rubini A."/>
            <person name="Sitrit Y."/>
            <person name="Splivallo R."/>
            <person name="Traeger S."/>
            <person name="Wang M."/>
            <person name="Zifcakova L."/>
            <person name="Wipf D."/>
            <person name="Zambonelli A."/>
            <person name="Paolocci F."/>
            <person name="Nowrousian M."/>
            <person name="Ottonello S."/>
            <person name="Baldrian P."/>
            <person name="Spatafora J.W."/>
            <person name="Henrissat B."/>
            <person name="Nagy L.G."/>
            <person name="Aury J.M."/>
            <person name="Wincker P."/>
            <person name="Grigoriev I.V."/>
            <person name="Bonfante P."/>
            <person name="Martin F.M."/>
        </authorList>
    </citation>
    <scope>NUCLEOTIDE SEQUENCE [LARGE SCALE GENOMIC DNA]</scope>
    <source>
        <strain evidence="1 2">120613-1</strain>
    </source>
</reference>
<protein>
    <submittedName>
        <fullName evidence="1">Uncharacterized protein</fullName>
    </submittedName>
</protein>
<accession>A0A3N4JDK3</accession>